<evidence type="ECO:0000256" key="3">
    <source>
        <dbReference type="ARBA" id="ARBA00022450"/>
    </source>
</evidence>
<dbReference type="EMBL" id="PFFQ01000059">
    <property type="protein sequence ID" value="PIW14527.1"/>
    <property type="molecule type" value="Genomic_DNA"/>
</dbReference>
<name>A0A2M7FYV0_9BACT</name>
<accession>A0A2M7FYV0</accession>
<dbReference type="InterPro" id="IPR006162">
    <property type="entry name" value="Ppantetheine_attach_site"/>
</dbReference>
<evidence type="ECO:0000313" key="11">
    <source>
        <dbReference type="Proteomes" id="UP000231019"/>
    </source>
</evidence>
<dbReference type="SMART" id="SM01294">
    <property type="entry name" value="PKS_PP_betabranch"/>
    <property type="match status" value="1"/>
</dbReference>
<dbReference type="Pfam" id="PF08242">
    <property type="entry name" value="Methyltransf_12"/>
    <property type="match status" value="1"/>
</dbReference>
<feature type="transmembrane region" description="Helical" evidence="8">
    <location>
        <begin position="73"/>
        <end position="95"/>
    </location>
</feature>
<dbReference type="InterPro" id="IPR013968">
    <property type="entry name" value="PKS_KR"/>
</dbReference>
<dbReference type="FunFam" id="3.40.50.980:FF:000001">
    <property type="entry name" value="Non-ribosomal peptide synthetase"/>
    <property type="match status" value="1"/>
</dbReference>
<dbReference type="InterPro" id="IPR020845">
    <property type="entry name" value="AMP-binding_CS"/>
</dbReference>
<evidence type="ECO:0000259" key="9">
    <source>
        <dbReference type="PROSITE" id="PS50075"/>
    </source>
</evidence>
<organism evidence="10 11">
    <name type="scientific">bacterium (Candidatus Blackallbacteria) CG17_big_fil_post_rev_8_21_14_2_50_48_46</name>
    <dbReference type="NCBI Taxonomy" id="2014261"/>
    <lineage>
        <taxon>Bacteria</taxon>
        <taxon>Candidatus Blackallbacteria</taxon>
    </lineage>
</organism>
<comment type="caution">
    <text evidence="10">The sequence shown here is derived from an EMBL/GenBank/DDBJ whole genome shotgun (WGS) entry which is preliminary data.</text>
</comment>
<dbReference type="GO" id="GO:0043041">
    <property type="term" value="P:amino acid activation for nonribosomal peptide biosynthetic process"/>
    <property type="evidence" value="ECO:0007669"/>
    <property type="project" value="TreeGrafter"/>
</dbReference>
<keyword evidence="8" id="KW-0472">Membrane</keyword>
<keyword evidence="6" id="KW-0276">Fatty acid metabolism</keyword>
<dbReference type="InterPro" id="IPR029063">
    <property type="entry name" value="SAM-dependent_MTases_sf"/>
</dbReference>
<dbReference type="Pfam" id="PF00501">
    <property type="entry name" value="AMP-binding"/>
    <property type="match status" value="4"/>
</dbReference>
<dbReference type="Gene3D" id="3.30.559.30">
    <property type="entry name" value="Nonribosomal peptide synthetase, condensation domain"/>
    <property type="match status" value="4"/>
</dbReference>
<dbReference type="InterPro" id="IPR057326">
    <property type="entry name" value="KR_dom"/>
</dbReference>
<dbReference type="CDD" id="cd02440">
    <property type="entry name" value="AdoMet_MTases"/>
    <property type="match status" value="1"/>
</dbReference>
<dbReference type="InterPro" id="IPR036291">
    <property type="entry name" value="NAD(P)-bd_dom_sf"/>
</dbReference>
<dbReference type="PROSITE" id="PS50075">
    <property type="entry name" value="CARRIER"/>
    <property type="match status" value="4"/>
</dbReference>
<dbReference type="PROSITE" id="PS00012">
    <property type="entry name" value="PHOSPHOPANTETHEINE"/>
    <property type="match status" value="4"/>
</dbReference>
<protein>
    <recommendedName>
        <fullName evidence="9">Carrier domain-containing protein</fullName>
    </recommendedName>
</protein>
<dbReference type="Pfam" id="PF00668">
    <property type="entry name" value="Condensation"/>
    <property type="match status" value="4"/>
</dbReference>
<dbReference type="NCBIfam" id="NF003417">
    <property type="entry name" value="PRK04813.1"/>
    <property type="match status" value="6"/>
</dbReference>
<comment type="cofactor">
    <cofactor evidence="1">
        <name>pantetheine 4'-phosphate</name>
        <dbReference type="ChEBI" id="CHEBI:47942"/>
    </cofactor>
</comment>
<keyword evidence="7" id="KW-0443">Lipid metabolism</keyword>
<dbReference type="SUPFAM" id="SSF53335">
    <property type="entry name" value="S-adenosyl-L-methionine-dependent methyltransferases"/>
    <property type="match status" value="1"/>
</dbReference>
<dbReference type="GO" id="GO:0071766">
    <property type="term" value="P:Actinobacterium-type cell wall biogenesis"/>
    <property type="evidence" value="ECO:0007669"/>
    <property type="project" value="UniProtKB-ARBA"/>
</dbReference>
<dbReference type="Gene3D" id="3.40.50.12780">
    <property type="entry name" value="N-terminal domain of ligase-like"/>
    <property type="match status" value="2"/>
</dbReference>
<dbReference type="Gene3D" id="3.40.50.720">
    <property type="entry name" value="NAD(P)-binding Rossmann-like Domain"/>
    <property type="match status" value="1"/>
</dbReference>
<dbReference type="InterPro" id="IPR023213">
    <property type="entry name" value="CAT-like_dom_sf"/>
</dbReference>
<dbReference type="SUPFAM" id="SSF51735">
    <property type="entry name" value="NAD(P)-binding Rossmann-fold domains"/>
    <property type="match status" value="1"/>
</dbReference>
<dbReference type="InterPro" id="IPR010071">
    <property type="entry name" value="AA_adenyl_dom"/>
</dbReference>
<dbReference type="Gene3D" id="3.40.50.980">
    <property type="match status" value="4"/>
</dbReference>
<dbReference type="GO" id="GO:0005829">
    <property type="term" value="C:cytosol"/>
    <property type="evidence" value="ECO:0007669"/>
    <property type="project" value="TreeGrafter"/>
</dbReference>
<dbReference type="GO" id="GO:0031177">
    <property type="term" value="F:phosphopantetheine binding"/>
    <property type="evidence" value="ECO:0007669"/>
    <property type="project" value="InterPro"/>
</dbReference>
<feature type="domain" description="Carrier" evidence="9">
    <location>
        <begin position="3371"/>
        <end position="3446"/>
    </location>
</feature>
<dbReference type="SUPFAM" id="SSF47336">
    <property type="entry name" value="ACP-like"/>
    <property type="match status" value="4"/>
</dbReference>
<evidence type="ECO:0000256" key="2">
    <source>
        <dbReference type="ARBA" id="ARBA00006432"/>
    </source>
</evidence>
<dbReference type="Gene3D" id="3.40.50.150">
    <property type="entry name" value="Vaccinia Virus protein VP39"/>
    <property type="match status" value="1"/>
</dbReference>
<dbReference type="CDD" id="cd05930">
    <property type="entry name" value="A_NRPS"/>
    <property type="match status" value="2"/>
</dbReference>
<dbReference type="Gene3D" id="1.10.1200.10">
    <property type="entry name" value="ACP-like"/>
    <property type="match status" value="4"/>
</dbReference>
<dbReference type="GO" id="GO:0009403">
    <property type="term" value="P:toxin biosynthetic process"/>
    <property type="evidence" value="ECO:0007669"/>
    <property type="project" value="UniProtKB-ARBA"/>
</dbReference>
<dbReference type="Proteomes" id="UP000231019">
    <property type="component" value="Unassembled WGS sequence"/>
</dbReference>
<dbReference type="InterPro" id="IPR000873">
    <property type="entry name" value="AMP-dep_synth/lig_dom"/>
</dbReference>
<dbReference type="GO" id="GO:0006631">
    <property type="term" value="P:fatty acid metabolic process"/>
    <property type="evidence" value="ECO:0007669"/>
    <property type="project" value="UniProtKB-KW"/>
</dbReference>
<keyword evidence="8" id="KW-0812">Transmembrane</keyword>
<dbReference type="FunFam" id="2.30.38.10:FF:000001">
    <property type="entry name" value="Non-ribosomal peptide synthetase PvdI"/>
    <property type="match status" value="1"/>
</dbReference>
<evidence type="ECO:0000313" key="10">
    <source>
        <dbReference type="EMBL" id="PIW14527.1"/>
    </source>
</evidence>
<dbReference type="SMART" id="SM00822">
    <property type="entry name" value="PKS_KR"/>
    <property type="match status" value="1"/>
</dbReference>
<dbReference type="FunFam" id="3.30.559.10:FF:000012">
    <property type="entry name" value="Non-ribosomal peptide synthetase"/>
    <property type="match status" value="1"/>
</dbReference>
<dbReference type="InterPro" id="IPR001242">
    <property type="entry name" value="Condensation_dom"/>
</dbReference>
<dbReference type="Gene3D" id="2.30.38.10">
    <property type="entry name" value="Luciferase, Domain 3"/>
    <property type="match status" value="2"/>
</dbReference>
<evidence type="ECO:0000256" key="7">
    <source>
        <dbReference type="ARBA" id="ARBA00023098"/>
    </source>
</evidence>
<dbReference type="SUPFAM" id="SSF52777">
    <property type="entry name" value="CoA-dependent acyltransferases"/>
    <property type="match status" value="8"/>
</dbReference>
<dbReference type="FunFam" id="1.10.1200.10:FF:000005">
    <property type="entry name" value="Nonribosomal peptide synthetase 1"/>
    <property type="match status" value="2"/>
</dbReference>
<reference evidence="10 11" key="1">
    <citation type="submission" date="2017-09" db="EMBL/GenBank/DDBJ databases">
        <title>Depth-based differentiation of microbial function through sediment-hosted aquifers and enrichment of novel symbionts in the deep terrestrial subsurface.</title>
        <authorList>
            <person name="Probst A.J."/>
            <person name="Ladd B."/>
            <person name="Jarett J.K."/>
            <person name="Geller-Mcgrath D.E."/>
            <person name="Sieber C.M."/>
            <person name="Emerson J.B."/>
            <person name="Anantharaman K."/>
            <person name="Thomas B.C."/>
            <person name="Malmstrom R."/>
            <person name="Stieglmeier M."/>
            <person name="Klingl A."/>
            <person name="Woyke T."/>
            <person name="Ryan C.M."/>
            <person name="Banfield J.F."/>
        </authorList>
    </citation>
    <scope>NUCLEOTIDE SEQUENCE [LARGE SCALE GENOMIC DNA]</scope>
    <source>
        <strain evidence="10">CG17_big_fil_post_rev_8_21_14_2_50_48_46</strain>
    </source>
</reference>
<dbReference type="InterPro" id="IPR045851">
    <property type="entry name" value="AMP-bd_C_sf"/>
</dbReference>
<dbReference type="InterPro" id="IPR020806">
    <property type="entry name" value="PKS_PP-bd"/>
</dbReference>
<dbReference type="Gene3D" id="3.30.300.30">
    <property type="match status" value="5"/>
</dbReference>
<dbReference type="PANTHER" id="PTHR45527:SF1">
    <property type="entry name" value="FATTY ACID SYNTHASE"/>
    <property type="match status" value="1"/>
</dbReference>
<comment type="similarity">
    <text evidence="2">Belongs to the ATP-dependent AMP-binding enzyme family.</text>
</comment>
<sequence>MRSADQPLVSKPRFFDLRERLQAHAQERPTQIAFSYLPGGEGPPESLSFAELDRLARLLAADLVSRYPAQERVILLIPTGLPFVVALMACVYSNLIAIPVPAHFQDQNRLQRRLPRLQAIAEDAQASLVLCSDTSEAYRQALDEWAPALRTLEWLNLEQRLKALSLSAPEPGAERPIQPEDLVFLQYSSGSTGRPKGVMVSHGNLLANLSQIQRAFGHTPASIGVSWLPAYHDMGLVADLFEPIYTGHREILLSPFDFIQRPLRWLEAISQYRASTSGAPNFAYALCSRKVTPAEVVALDLSAWNLAYNCAEPVSAQVLETFAETFVPCGFRAQAWMPYLGMAEATLMVTAGAKTEEPTVLKLSRDGLRQGRVEVLEPASEQASQLLVSNGRALPGQEILIVDPESAQRCAPDQVGEVWLAGPSIAQGYWQKPAQSQATFQAPLAGSSSEQRYLRTGDLGFLHQQELYLSGRLKDLLILQGQNFYPQDLERTLEQAHPLVRAGCTAAFSLPAEAAEESERLVMLAEVLSPGEVSEALWQQVSHRIQAEIWAEHQLLLSELLLLPVGSIPKTSSGKIQRSACRTAFLEQRLEPLWLQTGAAPQTQTETKPDSPWRETEQELQSLFAEILKLPEVDLQARFFDLGGHSVDAMLLLTRIRESFHLELSLAQIFEYPSVRALAELIETGLKNTAEVQPAPIEAHLSQAFWPLSFAQERMFFLHTLQPEQDAYLMPFAFELRGPLREREITALKASLLQLLQRHSALRTVFFQNPEGLPQQKVNAFSAADLERVFSICDLSASPDSLKAHLQAFASQSFDLTVFPLIRVQLLRLGAEDHVLALNLHHLISDGWSMGLFYQEWSLLYAEALESETKKLSEALPALPIQYVDFALWQREQVLSRWERDLDYWTARLQGLKPLSWGGAQAGQKAQAEHLRVFWPEALLQRLKQVARTHDLSLYMLLLAAFQLVLARTSGQTDLGLATPVAARQRPELTPLLGLFVNTLILRNRLEPGLSLAAWFKQVREGALAAYQHQELPFEKVVQALSPQRQAEASPLASVFFAFQNTPHQGLNLKGLELEVLPLDSQTPRFVLECQLWEHPGQQGEGACLECHLIADRRFLGAQQLQALAQDFEALLQLICASPAETLLQDLKGPSTEREAWLQTLAQGAEAPETLTASESLQSRFVPELGLNVYHFQDLDPRAAFAFQSRMLELKPPASEGEIHRASESELAYVQGPSLHFPQGSSQTFSEVLLRAEKEIKKGLRVISAQGEVSFWNYQTLMAQARRISGGLQNLGLKPGSAVLLQLEPRLEYFAAFLGIVLSGGVPVTVALPAVYHPEQAVVQKLLNVWQLLEQPLILCQQEQLEALQTLGKGQGLKLALQPVEALFAAEENLEIHLAQPEDTLFYQLSSGSTGTPKCIQISHRGVLAHCEAAGQVNDYQAEECWLNWIPLDHVVPVLTWWMQALYRQADFMHVATERVLADPLNCLSLISEYRVNHTWSPNFGLKLISEALLNTPERPNFDLSCLKTWMNAGEQVTWSVMAEFLAATAPLGFAEKALNPAFGMAEACTCMTYDREFALERTAYTPPGQQTAFINTGTVSPGVEIRIVDAQNQLLQAGQIGRFQIRGEVITAGYYRNPEANQEAFVGEGWFNTGDLGFIHQRQLYITGREKEMILVRGANIYCYEIEDQIGALPGIQAGSVGVFPLNDEASGSEGFGMALVPEAPWNEAGDFPAQSLLALLREVSRTVSERLGLAPALVLPLQASEFPKTTSGKIQRNQMARSVMAGAYDARIRSLDRALGNERCLPDWFYQVVWEAQPLPPVTVPAAWPDETWLLAEGPLREELQAFLQDEFQAGLRLLSPEQALTELQMAGAQLPRQWIWLLACEPFTLAAEEQLLRQRLELAQLVLKQETALDWVEWEWSAHRFEAPLGGAIQGFLRSLIQERPQTTFGRVQTQDLSLTEAWLCLKKEALARRAAGTENLSETLRYRGDTEQRERKVLGAVKFQPEELKQAAFPARQTRLLLGGLGGIGFELAQALLAQPEQSLLVVGRTRLKSGDKPQRDQRWESLRQLAAAHGNQLYYLAFDLQSQDFSSLQQALQHAEASSGYPLRTLIQAVAMPYHEALIAELDPDEALRHWRLKAQVSELLQNLIALQPNPQALHLVEIGSVNGTFGGFGVSAYALAQGYAEACAATYQALGVSYHGLNQSIWPQVGLSAGKQNQGLHRGFLSISRPAGSLSLLALLKKPGGVYAVGLDGRNPLIHKELSALTRQALPLAKGAPSWSMVSPQAPTSAELASESAENSDTVSQLCQIYAHLLGKERVLPADDFFSLGGHSLLAIQLLSRIRGAFGVELPLKYLFEAPRVADLATIIERLKQPETRVAVLPPLDIQARQPDKLWPLSFAQERLWFMEQFEAGRALYNTLFCLRIEGPLQPERLEHSLQELLKRHEILRTAFVAEAPTGLPTSYAAAQKILSPAELSPFQLERVDLRSSEDPAQIAAEKRQALVRLPFDLARPPLLRAQLLQFSEQSFELQWVIHHLVSDAWTLGLFLQEMAQSYRGETLPPPPQAHYLDYTLWQRHWLKGAVLSSQLNYWKKALADLPDLLPLPTDHPRPAQESYRGGLWHFELKPELSQPLQELAQDQELTLFMLLLAAFQVLLFRYTHQTDILVGIPVANRRQQDLEQMLGLFVNTLVIRGNLEENPRFIDFAQALGQTCLQAYAHQDLPFEKLVEELNPQRSLSHHPIFQVMFVMQGADELAAQTIALPGLKTEFLRPGEGLSKFDLSLELQQSAAPGGLKGRIEYNADLFEPETIATWAQHLEHLLEAIVAQPETAVGQLKFLSPAEEQKLLRDWNQTQVDYPKDCCVHQFFEKQAAERPEKTALVLGTQQLSYGALNQRANQLAHYLIAEGVGPEVLVGLSMERSFEMIVALLAILKAGGAYVPLDPDYPLERLRYMLQDTAVPLLLTQARFAERFATEKARCLCVDAESVLWAEMPLENPQPGLTLDNLISIIYTSGSTGQPKGVMNTHLGAYNHLVYRHSAFPMLESDRIIQKTSLNFDGSLWEVFWTLMGGATLCISEPESQKDSYYLSRFIVEQGITMIDFVPSMLQVVLNEPEKHDFSSLRRVWCGGEGLSYALEQEFFAKYPAIGMIHGYGPTETTVSVTYWESQPGNPLQTVPIGRPNANIQIYLLDRWLNPVPVGVTGEIYIGGDGLARGYLNQPELTAEKFIANPFGSGRLYKSGDLARYLPNGAIEFVGRADHQVKIRGFRIELGEIEAALRQQAEVQDALVRVHEARSGQKRLVAYLLCALGAEQQAGLKAALKTRLKTQLPDYMLPSAYLFLEHWPVDFNGKILRKALPAPEWEREVASQTPESPAEIRLAALFAELLEVDPIGREDDFFALGGHSLLATQLAARIREQFQLELPLRQIFETPVLADLAQKISQKQVELLPPIQALSLSQSEQRDWPLSFAQERLWFMEQFEPERALYNIPLALCLAGELDRKALKAALGLLQSRHAGLRTCFRQQGESARQVILPELDFVWRESDLSASAQPEEAALAWALEDARQPFDLGQAPLWRVALLRLGENRHWLVLNLHHIISDGWSLKVMLKELQLCYAQFKQGQTPLLLPLPVQYADYALWQRNWFSGSVFQGQLQYWKRQLAQLPALLELPTDRPRPAEQSYQGQRVIFAYELDLTQALQALARRESVTLFMLLLAAFQVLLARLSQQEDLAVGVPIANRRMQASEELLGFFVNTLVIRGDLSGDPSFLDFLQTLKTTCLEAYAHQDLPFEKLVEELHPQRNLSHHALFQVLFVLQEASFAVPPLEGLSTQVQDLDSQSSRFDLALELIPVPEGLKARVEYNSEIFEAATIARWMGHYQVLLESILAAPQTAISRLPLLSPTELQTLLIDWNANTAAYADRAGIHQLFEAHAAAHPHAEALRYLGQTWTYAELNAQANQWAHQLRARLFSAPFSGPAPRVGICLERSADWILALLAVLKAGGIYLPLDPASPPERLNFILSDADVDWVIYRVEDSEASLEFQAWPLPAERCLEVTSLTAAAVQAFSENLLPPSSWQAFLHKKGASPPAYMIYTSGSTGQPKGALLGHQGLCNMIQAQIQYFELGVGQRVLQHAAISFDASVFEVFIALCSGACLCIGTREELQAGPPLAHFIQREAINLTTLPPSVLALLPLPESETPLKSLLVAGEACPLSLAQAWAPYCRFFNAYGPTEATVCTTLGEYSPGAPLLSLGKAIDNLQVYVLDSAFQPVPPGVPGELFIGGVGLASAYWRRPELTQEKFIKQTFVWGEQSLTTRLYRSGDRVKWLPQGELLFLGRLDTQVKLRGFRIEPGEIAEVLQAYPAIQQATVLCRRLPGTNAENSEREPQLLAYLVPDWKQVLSASQRSALETEQVRHWQNLYQSLDRAQTTRTGAPGSDFTGWNSSISGQPLPLAEMESWRQATVQRILALQPQQLYEMGCGRALLLSQIAPQIERYWASDFSAQVLDEVRALGLENVVCLERLADQFEDLPLQGFDTLVLNSVLQYFPSEEYLERVLRQALPHLQAGGRIFLGDLRDLRLLEALALEIELLNKRETHQHQVSASLLLPELQEHLLREEELCFEPAFFLALCQRLPECSGLEILLKHGRPEAELSRFRYDVVLHLKGSESQTLATPRWQKWQPEWSLAKLESLYLQHCAESGDAPPLLALRGLPNLRIWQTLESLHKLQAAPEANFGLAELPLAGKPAERAEAGLDPMALLAWAETQQAQIQLLPEADPGCFALLLSPQPLPILSLEAWAELLQEQGLALGQKRSPLCNQPLRQAYAQVLLPELKQYLSRRLPDYMLPSHYLLLEQMPLNLHGKIEVKALPLPSQKQVTSIYRPPRSESEKQLCAFYAELLGFEPIGIHDSFFDLGGHSLLAIQLLARIRVQFQVELPLKTIFAAPTVAELAQRLETPVVPKNKGLSFWKERATSGRSTHSLPPLQLRSAPAGQPQKLSYSQELWWTIYPSRQELEHGIQNSYAGIRLQGLLNPEALQRAIAQIIQRHEALRTRFTALAQRPRRIVDAQISFQLPHYDFVGQSEAQAIQALEKAAQASFDLEKGPLIRAALYRLRPDLHLLMLSVSHLVFDGWSLKLFLQELDFFYRAEYPSPPQPGEPLALPELPLQYSDYVYWHRKWIQKTVIRHQLLYWIRKGQNMPVVLDIPTDKPRPEMLSMSGSSISFSLSARQVQALQALAQENEATLYMLMLAAFQVLLYRYSGQRDIFVGTPVANRPVKELDTMMGLFVNFIVLRADLSGQPSFRTFLAQVRQTCLEAYQHQDLPFQILFKSYKAYQTLTRFQRFNTQKTMRSNIMFNLLDDFGSDFQIGALKASLLPLENQFASQTLHLILLKSEQGIQGQLNYSADLFYRETVEKLCGDYQALLAQILAEPELRV</sequence>
<dbReference type="Pfam" id="PF08659">
    <property type="entry name" value="KR"/>
    <property type="match status" value="1"/>
</dbReference>
<feature type="domain" description="Carrier" evidence="9">
    <location>
        <begin position="4880"/>
        <end position="4955"/>
    </location>
</feature>
<dbReference type="CDD" id="cd05931">
    <property type="entry name" value="FAAL"/>
    <property type="match status" value="1"/>
</dbReference>
<dbReference type="NCBIfam" id="TIGR01733">
    <property type="entry name" value="AA-adenyl-dom"/>
    <property type="match status" value="2"/>
</dbReference>
<dbReference type="InterPro" id="IPR009081">
    <property type="entry name" value="PP-bd_ACP"/>
</dbReference>
<dbReference type="GO" id="GO:0008610">
    <property type="term" value="P:lipid biosynthetic process"/>
    <property type="evidence" value="ECO:0007669"/>
    <property type="project" value="InterPro"/>
</dbReference>
<evidence type="ECO:0000256" key="6">
    <source>
        <dbReference type="ARBA" id="ARBA00022832"/>
    </source>
</evidence>
<evidence type="ECO:0000256" key="4">
    <source>
        <dbReference type="ARBA" id="ARBA00022553"/>
    </source>
</evidence>
<dbReference type="InterPro" id="IPR025110">
    <property type="entry name" value="AMP-bd_C"/>
</dbReference>
<keyword evidence="4" id="KW-0597">Phosphoprotein</keyword>
<evidence type="ECO:0000256" key="8">
    <source>
        <dbReference type="SAM" id="Phobius"/>
    </source>
</evidence>
<gene>
    <name evidence="10" type="ORF">COW36_21035</name>
</gene>
<dbReference type="InterPro" id="IPR040097">
    <property type="entry name" value="FAAL/FAAC"/>
</dbReference>
<feature type="domain" description="Carrier" evidence="9">
    <location>
        <begin position="2299"/>
        <end position="2374"/>
    </location>
</feature>
<proteinExistence type="inferred from homology"/>
<evidence type="ECO:0000256" key="1">
    <source>
        <dbReference type="ARBA" id="ARBA00001957"/>
    </source>
</evidence>
<dbReference type="SUPFAM" id="SSF56801">
    <property type="entry name" value="Acetyl-CoA synthetase-like"/>
    <property type="match status" value="4"/>
</dbReference>
<feature type="domain" description="Carrier" evidence="9">
    <location>
        <begin position="611"/>
        <end position="686"/>
    </location>
</feature>
<dbReference type="PANTHER" id="PTHR45527">
    <property type="entry name" value="NONRIBOSOMAL PEPTIDE SYNTHETASE"/>
    <property type="match status" value="1"/>
</dbReference>
<dbReference type="FunFam" id="3.40.50.12780:FF:000013">
    <property type="entry name" value="Long-chain-fatty-acid--AMP ligase FadD32"/>
    <property type="match status" value="1"/>
</dbReference>
<dbReference type="Gene3D" id="3.30.559.10">
    <property type="entry name" value="Chloramphenicol acetyltransferase-like domain"/>
    <property type="match status" value="4"/>
</dbReference>
<keyword evidence="8" id="KW-1133">Transmembrane helix</keyword>
<dbReference type="SMART" id="SM00823">
    <property type="entry name" value="PKS_PP"/>
    <property type="match status" value="4"/>
</dbReference>
<dbReference type="CDD" id="cd19531">
    <property type="entry name" value="LCL_NRPS-like"/>
    <property type="match status" value="4"/>
</dbReference>
<dbReference type="InterPro" id="IPR042099">
    <property type="entry name" value="ANL_N_sf"/>
</dbReference>
<evidence type="ECO:0000256" key="5">
    <source>
        <dbReference type="ARBA" id="ARBA00022737"/>
    </source>
</evidence>
<dbReference type="FunFam" id="3.30.300.30:FF:000010">
    <property type="entry name" value="Enterobactin synthetase component F"/>
    <property type="match status" value="1"/>
</dbReference>
<dbReference type="FunFam" id="3.40.50.12780:FF:000012">
    <property type="entry name" value="Non-ribosomal peptide synthetase"/>
    <property type="match status" value="1"/>
</dbReference>
<keyword evidence="5" id="KW-0677">Repeat</keyword>
<dbReference type="PROSITE" id="PS00455">
    <property type="entry name" value="AMP_BINDING"/>
    <property type="match status" value="4"/>
</dbReference>
<dbReference type="Pfam" id="PF23024">
    <property type="entry name" value="AMP-dom_DIP2-like"/>
    <property type="match status" value="1"/>
</dbReference>
<dbReference type="Pfam" id="PF00550">
    <property type="entry name" value="PP-binding"/>
    <property type="match status" value="4"/>
</dbReference>
<keyword evidence="3" id="KW-0596">Phosphopantetheine</keyword>
<dbReference type="InterPro" id="IPR036736">
    <property type="entry name" value="ACP-like_sf"/>
</dbReference>
<dbReference type="InterPro" id="IPR013217">
    <property type="entry name" value="Methyltransf_12"/>
</dbReference>
<dbReference type="GO" id="GO:0003824">
    <property type="term" value="F:catalytic activity"/>
    <property type="evidence" value="ECO:0007669"/>
    <property type="project" value="InterPro"/>
</dbReference>